<dbReference type="CDD" id="cd06974">
    <property type="entry name" value="TerD_like"/>
    <property type="match status" value="1"/>
</dbReference>
<comment type="similarity">
    <text evidence="1">Belongs to the CAPAB/TerDEXZ family.</text>
</comment>
<accession>A0ABU2VGB1</accession>
<dbReference type="Proteomes" id="UP001183824">
    <property type="component" value="Unassembled WGS sequence"/>
</dbReference>
<name>A0ABU2VGB1_9ACTN</name>
<reference evidence="4" key="1">
    <citation type="submission" date="2023-07" db="EMBL/GenBank/DDBJ databases">
        <title>30 novel species of actinomycetes from the DSMZ collection.</title>
        <authorList>
            <person name="Nouioui I."/>
        </authorList>
    </citation>
    <scope>NUCLEOTIDE SEQUENCE [LARGE SCALE GENOMIC DNA]</scope>
    <source>
        <strain evidence="4">DSM 41640</strain>
    </source>
</reference>
<feature type="domain" description="TerD" evidence="2">
    <location>
        <begin position="355"/>
        <end position="501"/>
    </location>
</feature>
<dbReference type="PANTHER" id="PTHR32097:SF4">
    <property type="entry name" value="GENERAL STRESS PROTEIN 16U"/>
    <property type="match status" value="1"/>
</dbReference>
<dbReference type="InterPro" id="IPR003325">
    <property type="entry name" value="TerD"/>
</dbReference>
<organism evidence="3 4">
    <name type="scientific">Streptomyces doebereineriae</name>
    <dbReference type="NCBI Taxonomy" id="3075528"/>
    <lineage>
        <taxon>Bacteria</taxon>
        <taxon>Bacillati</taxon>
        <taxon>Actinomycetota</taxon>
        <taxon>Actinomycetes</taxon>
        <taxon>Kitasatosporales</taxon>
        <taxon>Streptomycetaceae</taxon>
        <taxon>Streptomyces</taxon>
    </lineage>
</organism>
<comment type="caution">
    <text evidence="3">The sequence shown here is derived from an EMBL/GenBank/DDBJ whole genome shotgun (WGS) entry which is preliminary data.</text>
</comment>
<evidence type="ECO:0000259" key="2">
    <source>
        <dbReference type="Pfam" id="PF02342"/>
    </source>
</evidence>
<dbReference type="Pfam" id="PF02342">
    <property type="entry name" value="TerD"/>
    <property type="match status" value="1"/>
</dbReference>
<dbReference type="PANTHER" id="PTHR32097">
    <property type="entry name" value="CAMP-BINDING PROTEIN 1-RELATED"/>
    <property type="match status" value="1"/>
</dbReference>
<sequence length="506" mass="53961">MTSVHLQTFAVAQPPLLPAAPQLGLPWALAEAQTFHLQGVGRLARAERAAAKQRAQQDAPAYLAAETARLHAVREQMVAEAGQWWHALLANDEATVCEVVNTAFSDNPAAGCAVGVEGSVLSVVMRQQDLDTMPTQTAGLTPSGRPTLKNLTKRDRTLWWLTAMGSNIVATLKEGFTTAPGIEAIDLAVMTRLPDTQRLGFVAYGRWTRQAVESTPWRGPEDALRFLDIGQDTACSVTTTASGNLSSTLKPLDTTRIAGLQALLDGAQDDSAIGEPSLADLDITLGANTPPDSRTAAGDPYRIRAFAEWKQQTLPPSPPAPTALPAAPAVLVPGQTLVLPEESWQGLRISFAFAGADADLTLFLLGNDGRVCDDEDFVFYNQPSAADGGIRLLGKQQEGPQTVERATVHLSALPDRVHRVAVSINMDVETGLTCGYLTHAALDLACPSGTAWTFRPPADPSIRAMVITELYRHTVGGTPVWKLRALGQGWADGLDGLARAYGVDVE</sequence>
<evidence type="ECO:0000313" key="4">
    <source>
        <dbReference type="Proteomes" id="UP001183824"/>
    </source>
</evidence>
<dbReference type="RefSeq" id="WP_311717473.1">
    <property type="nucleotide sequence ID" value="NZ_JAVREZ010000012.1"/>
</dbReference>
<gene>
    <name evidence="3" type="ORF">RNB18_31295</name>
</gene>
<evidence type="ECO:0000313" key="3">
    <source>
        <dbReference type="EMBL" id="MDT0484620.1"/>
    </source>
</evidence>
<keyword evidence="4" id="KW-1185">Reference proteome</keyword>
<proteinExistence type="inferred from homology"/>
<protein>
    <submittedName>
        <fullName evidence="3">TerD family protein</fullName>
    </submittedName>
</protein>
<dbReference type="InterPro" id="IPR051324">
    <property type="entry name" value="Stress/Tellurium_Resist"/>
</dbReference>
<dbReference type="EMBL" id="JAVREZ010000012">
    <property type="protein sequence ID" value="MDT0484620.1"/>
    <property type="molecule type" value="Genomic_DNA"/>
</dbReference>
<evidence type="ECO:0000256" key="1">
    <source>
        <dbReference type="ARBA" id="ARBA00008775"/>
    </source>
</evidence>
<dbReference type="Gene3D" id="2.60.60.30">
    <property type="entry name" value="sav2460 like domains"/>
    <property type="match status" value="1"/>
</dbReference>